<organism evidence="3 4">
    <name type="scientific">Jeotgalibacillus proteolyticus</name>
    <dbReference type="NCBI Taxonomy" id="2082395"/>
    <lineage>
        <taxon>Bacteria</taxon>
        <taxon>Bacillati</taxon>
        <taxon>Bacillota</taxon>
        <taxon>Bacilli</taxon>
        <taxon>Bacillales</taxon>
        <taxon>Caryophanaceae</taxon>
        <taxon>Jeotgalibacillus</taxon>
    </lineage>
</organism>
<evidence type="ECO:0000256" key="1">
    <source>
        <dbReference type="SAM" id="MobiDB-lite"/>
    </source>
</evidence>
<dbReference type="EMBL" id="PREZ01000005">
    <property type="protein sequence ID" value="PPA69791.1"/>
    <property type="molecule type" value="Genomic_DNA"/>
</dbReference>
<name>A0A2S5GA44_9BACL</name>
<feature type="domain" description="General stress protein 17M-like" evidence="2">
    <location>
        <begin position="5"/>
        <end position="98"/>
    </location>
</feature>
<comment type="caution">
    <text evidence="3">The sequence shown here is derived from an EMBL/GenBank/DDBJ whole genome shotgun (WGS) entry which is preliminary data.</text>
</comment>
<sequence length="319" mass="36173">MAKNFVETFNSEERILEKIEELKAQGYREEDMYVMARDKDELSLVRGRTDVDLESSEGNWMDKFKAFVTGDSPVREAFNRMGMEREDAERYYDDVNNGAFLLYADREYGGAAGTVKDDTRSPYPEDQERNGVQATDKNPYYGDENIAPPTGLEQDRTTRGTNFTNTDESTHTESGSDNGKNLGPSEEDKERFGSPSGSDNGSNPINMEKSDDTVDAGTPRNDIRPDQEGRTAQDSSVDNGEWEDRERSTGTSGTYSNKNEDTVRLGDDVEVDNRQVEKYEDDENRLWGGQSVEDENLQHKHSDLDESEKDSNRKVRNNR</sequence>
<feature type="compositionally biased region" description="Basic and acidic residues" evidence="1">
    <location>
        <begin position="296"/>
        <end position="313"/>
    </location>
</feature>
<protein>
    <recommendedName>
        <fullName evidence="2">General stress protein 17M-like domain-containing protein</fullName>
    </recommendedName>
</protein>
<dbReference type="AlphaFoldDB" id="A0A2S5GA44"/>
<feature type="compositionally biased region" description="Basic and acidic residues" evidence="1">
    <location>
        <begin position="258"/>
        <end position="278"/>
    </location>
</feature>
<dbReference type="RefSeq" id="WP_104058784.1">
    <property type="nucleotide sequence ID" value="NZ_PREZ01000005.1"/>
</dbReference>
<feature type="compositionally biased region" description="Polar residues" evidence="1">
    <location>
        <begin position="159"/>
        <end position="179"/>
    </location>
</feature>
<feature type="compositionally biased region" description="Basic and acidic residues" evidence="1">
    <location>
        <begin position="221"/>
        <end position="231"/>
    </location>
</feature>
<proteinExistence type="predicted"/>
<dbReference type="Pfam" id="PF11181">
    <property type="entry name" value="YflT"/>
    <property type="match status" value="1"/>
</dbReference>
<keyword evidence="4" id="KW-1185">Reference proteome</keyword>
<reference evidence="3 4" key="1">
    <citation type="submission" date="2018-02" db="EMBL/GenBank/DDBJ databases">
        <title>Jeotgalibacillus proteolyticum sp. nov. a protease producing bacterium isolated from ocean sediments of Laizhou Bay.</title>
        <authorList>
            <person name="Li Y."/>
        </authorList>
    </citation>
    <scope>NUCLEOTIDE SEQUENCE [LARGE SCALE GENOMIC DNA]</scope>
    <source>
        <strain evidence="3 4">22-7</strain>
    </source>
</reference>
<feature type="region of interest" description="Disordered" evidence="1">
    <location>
        <begin position="112"/>
        <end position="319"/>
    </location>
</feature>
<dbReference type="Proteomes" id="UP000239047">
    <property type="component" value="Unassembled WGS sequence"/>
</dbReference>
<dbReference type="InterPro" id="IPR025889">
    <property type="entry name" value="GSP17M-like_dom"/>
</dbReference>
<evidence type="ECO:0000313" key="4">
    <source>
        <dbReference type="Proteomes" id="UP000239047"/>
    </source>
</evidence>
<evidence type="ECO:0000313" key="3">
    <source>
        <dbReference type="EMBL" id="PPA69791.1"/>
    </source>
</evidence>
<feature type="compositionally biased region" description="Low complexity" evidence="1">
    <location>
        <begin position="193"/>
        <end position="204"/>
    </location>
</feature>
<gene>
    <name evidence="3" type="ORF">C4B60_14745</name>
</gene>
<dbReference type="OrthoDB" id="2678178at2"/>
<evidence type="ECO:0000259" key="2">
    <source>
        <dbReference type="Pfam" id="PF11181"/>
    </source>
</evidence>
<accession>A0A2S5GA44</accession>